<dbReference type="GO" id="GO:0102264">
    <property type="term" value="F:tRNA-dihydrouridine20 synthase activity"/>
    <property type="evidence" value="ECO:0007669"/>
    <property type="project" value="UniProtKB-EC"/>
</dbReference>
<protein>
    <recommendedName>
        <fullName evidence="9">tRNA-dihydrouridine(20/20a) synthase</fullName>
        <ecNumber evidence="9">1.3.1.91</ecNumber>
    </recommendedName>
    <alternativeName>
        <fullName evidence="9">U20-specific dihydrouridine synthase</fullName>
        <shortName evidence="9">U20-specific Dus</shortName>
    </alternativeName>
    <alternativeName>
        <fullName evidence="9">tRNA-dihydrouridine synthase A</fullName>
    </alternativeName>
</protein>
<feature type="binding site" evidence="9 12">
    <location>
        <position position="82"/>
    </location>
    <ligand>
        <name>FMN</name>
        <dbReference type="ChEBI" id="CHEBI:58210"/>
    </ligand>
</feature>
<dbReference type="PROSITE" id="PS01136">
    <property type="entry name" value="UPF0034"/>
    <property type="match status" value="1"/>
</dbReference>
<keyword evidence="4 9" id="KW-0288">FMN</keyword>
<evidence type="ECO:0000256" key="10">
    <source>
        <dbReference type="PIRNR" id="PIRNR006621"/>
    </source>
</evidence>
<comment type="catalytic activity">
    <reaction evidence="9">
        <text>5,6-dihydrouridine(20a) in tRNA + NADP(+) = uridine(20a) in tRNA + NADPH + H(+)</text>
        <dbReference type="Rhea" id="RHEA:53344"/>
        <dbReference type="Rhea" id="RHEA-COMP:13535"/>
        <dbReference type="Rhea" id="RHEA-COMP:13536"/>
        <dbReference type="ChEBI" id="CHEBI:15378"/>
        <dbReference type="ChEBI" id="CHEBI:57783"/>
        <dbReference type="ChEBI" id="CHEBI:58349"/>
        <dbReference type="ChEBI" id="CHEBI:65315"/>
        <dbReference type="ChEBI" id="CHEBI:74443"/>
    </reaction>
</comment>
<comment type="similarity">
    <text evidence="10">Belongs to the dus family.</text>
</comment>
<organism evidence="14 15">
    <name type="scientific">Candidatus Liberibacter europaeus</name>
    <dbReference type="NCBI Taxonomy" id="744859"/>
    <lineage>
        <taxon>Bacteria</taxon>
        <taxon>Pseudomonadati</taxon>
        <taxon>Pseudomonadota</taxon>
        <taxon>Alphaproteobacteria</taxon>
        <taxon>Hyphomicrobiales</taxon>
        <taxon>Rhizobiaceae</taxon>
        <taxon>Liberibacter</taxon>
    </lineage>
</organism>
<accession>A0A2T4VWV2</accession>
<comment type="catalytic activity">
    <reaction evidence="9">
        <text>5,6-dihydrouridine(20) in tRNA + NAD(+) = uridine(20) in tRNA + NADH + H(+)</text>
        <dbReference type="Rhea" id="RHEA:53340"/>
        <dbReference type="Rhea" id="RHEA-COMP:13533"/>
        <dbReference type="Rhea" id="RHEA-COMP:13534"/>
        <dbReference type="ChEBI" id="CHEBI:15378"/>
        <dbReference type="ChEBI" id="CHEBI:57540"/>
        <dbReference type="ChEBI" id="CHEBI:57945"/>
        <dbReference type="ChEBI" id="CHEBI:65315"/>
        <dbReference type="ChEBI" id="CHEBI:74443"/>
        <dbReference type="EC" id="1.3.1.91"/>
    </reaction>
</comment>
<dbReference type="GO" id="GO:0010181">
    <property type="term" value="F:FMN binding"/>
    <property type="evidence" value="ECO:0007669"/>
    <property type="project" value="UniProtKB-UniRule"/>
</dbReference>
<evidence type="ECO:0000256" key="6">
    <source>
        <dbReference type="ARBA" id="ARBA00022857"/>
    </source>
</evidence>
<feature type="active site" description="Proton donor" evidence="9 11">
    <location>
        <position position="112"/>
    </location>
</feature>
<evidence type="ECO:0000256" key="1">
    <source>
        <dbReference type="ARBA" id="ARBA00001917"/>
    </source>
</evidence>
<feature type="site" description="Interacts with tRNA; defines subfamily-specific binding signature" evidence="9">
    <location>
        <position position="321"/>
    </location>
</feature>
<dbReference type="GO" id="GO:0050660">
    <property type="term" value="F:flavin adenine dinucleotide binding"/>
    <property type="evidence" value="ECO:0007669"/>
    <property type="project" value="InterPro"/>
</dbReference>
<comment type="catalytic activity">
    <reaction evidence="9">
        <text>5,6-dihydrouridine(20a) in tRNA + NAD(+) = uridine(20a) in tRNA + NADH + H(+)</text>
        <dbReference type="Rhea" id="RHEA:53348"/>
        <dbReference type="Rhea" id="RHEA-COMP:13535"/>
        <dbReference type="Rhea" id="RHEA-COMP:13536"/>
        <dbReference type="ChEBI" id="CHEBI:15378"/>
        <dbReference type="ChEBI" id="CHEBI:57540"/>
        <dbReference type="ChEBI" id="CHEBI:57945"/>
        <dbReference type="ChEBI" id="CHEBI:65315"/>
        <dbReference type="ChEBI" id="CHEBI:74443"/>
    </reaction>
</comment>
<sequence>MLSYDAATNRPSKENDDPCLSHKVFAVAPMVDWTDRHYRFFARLLTKNALLYTEMIVDNAIIHGNKKHILGFTPEEKPLAVQIGGMDSTKLIEAARIAEDFGYNEINFNVGCPSVKVQSGSFGACLMLEPDYVGDCIAAIRSAICIPVTVKCRIGVDDQIPAIALRNLIKSVKQAGVNGVWIHARKAMLKGLSTSENRHIPELDYKLVYAIKEENPDLFIGINGGIKNMQQALQLLPNVDGVMLGRAAYQNSHILTSVDRYFMNPLTGQYPTISQIVDKDFWLKISDDISAYAEQHVATGEKLGRITRHILGLFYGFPNARRCRHILSVEANMPTSTHIIIKKAFDLMIESL</sequence>
<dbReference type="Pfam" id="PF01207">
    <property type="entry name" value="Dus"/>
    <property type="match status" value="1"/>
</dbReference>
<dbReference type="GO" id="GO:0000049">
    <property type="term" value="F:tRNA binding"/>
    <property type="evidence" value="ECO:0007669"/>
    <property type="project" value="UniProtKB-UniRule"/>
</dbReference>
<dbReference type="EC" id="1.3.1.91" evidence="9"/>
<feature type="binding site" evidence="9 12">
    <location>
        <begin position="29"/>
        <end position="31"/>
    </location>
    <ligand>
        <name>FMN</name>
        <dbReference type="ChEBI" id="CHEBI:58210"/>
    </ligand>
</feature>
<dbReference type="Gene3D" id="1.20.120.1460">
    <property type="match status" value="1"/>
</dbReference>
<dbReference type="InterPro" id="IPR004653">
    <property type="entry name" value="DusA"/>
</dbReference>
<dbReference type="PANTHER" id="PTHR42907">
    <property type="entry name" value="FMN-LINKED OXIDOREDUCTASES SUPERFAMILY PROTEIN"/>
    <property type="match status" value="1"/>
</dbReference>
<feature type="site" description="Interacts with tRNA; defines subfamily-specific binding signature" evidence="9">
    <location>
        <position position="324"/>
    </location>
</feature>
<dbReference type="InterPro" id="IPR035587">
    <property type="entry name" value="DUS-like_FMN-bd"/>
</dbReference>
<dbReference type="Proteomes" id="UP000240811">
    <property type="component" value="Unassembled WGS sequence"/>
</dbReference>
<dbReference type="CDD" id="cd02801">
    <property type="entry name" value="DUS_like_FMN"/>
    <property type="match status" value="1"/>
</dbReference>
<proteinExistence type="inferred from homology"/>
<dbReference type="AlphaFoldDB" id="A0A2T4VWV2"/>
<evidence type="ECO:0000256" key="12">
    <source>
        <dbReference type="PIRSR" id="PIRSR006621-2"/>
    </source>
</evidence>
<keyword evidence="8 9" id="KW-0560">Oxidoreductase</keyword>
<dbReference type="GO" id="GO:0102266">
    <property type="term" value="F:tRNA-dihydrouridine20a synthase activity"/>
    <property type="evidence" value="ECO:0007669"/>
    <property type="project" value="RHEA"/>
</dbReference>
<reference evidence="15" key="1">
    <citation type="submission" date="2018-02" db="EMBL/GenBank/DDBJ databases">
        <title>Genome sequence of Candidatus Liberibacter europaeus.</title>
        <authorList>
            <person name="Frampton R.A."/>
            <person name="Thompson S.M."/>
            <person name="David C."/>
            <person name="Addison S.M."/>
            <person name="Smith G.R."/>
        </authorList>
    </citation>
    <scope>NUCLEOTIDE SEQUENCE [LARGE SCALE GENOMIC DNA]</scope>
</reference>
<keyword evidence="2 9" id="KW-0820">tRNA-binding</keyword>
<dbReference type="PIRSF" id="PIRSF006621">
    <property type="entry name" value="Dus"/>
    <property type="match status" value="1"/>
</dbReference>
<evidence type="ECO:0000256" key="2">
    <source>
        <dbReference type="ARBA" id="ARBA00022555"/>
    </source>
</evidence>
<feature type="binding site" evidence="9 12">
    <location>
        <position position="183"/>
    </location>
    <ligand>
        <name>FMN</name>
        <dbReference type="ChEBI" id="CHEBI:58210"/>
    </ligand>
</feature>
<dbReference type="EMBL" id="PSQJ01000005">
    <property type="protein sequence ID" value="PTL86248.1"/>
    <property type="molecule type" value="Genomic_DNA"/>
</dbReference>
<evidence type="ECO:0000259" key="13">
    <source>
        <dbReference type="Pfam" id="PF01207"/>
    </source>
</evidence>
<dbReference type="Gene3D" id="3.20.20.70">
    <property type="entry name" value="Aldolase class I"/>
    <property type="match status" value="1"/>
</dbReference>
<dbReference type="InterPro" id="IPR018517">
    <property type="entry name" value="tRNA_hU_synthase_CS"/>
</dbReference>
<evidence type="ECO:0000256" key="4">
    <source>
        <dbReference type="ARBA" id="ARBA00022643"/>
    </source>
</evidence>
<name>A0A2T4VWV2_9HYPH</name>
<comment type="caution">
    <text evidence="14">The sequence shown here is derived from an EMBL/GenBank/DDBJ whole genome shotgun (WGS) entry which is preliminary data.</text>
</comment>
<dbReference type="InterPro" id="IPR001269">
    <property type="entry name" value="DUS_fam"/>
</dbReference>
<evidence type="ECO:0000256" key="3">
    <source>
        <dbReference type="ARBA" id="ARBA00022630"/>
    </source>
</evidence>
<dbReference type="HAMAP" id="MF_02041">
    <property type="entry name" value="DusA_subfam"/>
    <property type="match status" value="1"/>
</dbReference>
<gene>
    <name evidence="9" type="primary">dusA</name>
    <name evidence="14" type="ORF">C4617_04370</name>
</gene>
<evidence type="ECO:0000313" key="15">
    <source>
        <dbReference type="Proteomes" id="UP000240811"/>
    </source>
</evidence>
<evidence type="ECO:0000256" key="7">
    <source>
        <dbReference type="ARBA" id="ARBA00022884"/>
    </source>
</evidence>
<comment type="cofactor">
    <cofactor evidence="1 9 10 12">
        <name>FMN</name>
        <dbReference type="ChEBI" id="CHEBI:58210"/>
    </cofactor>
</comment>
<evidence type="ECO:0000256" key="9">
    <source>
        <dbReference type="HAMAP-Rule" id="MF_02041"/>
    </source>
</evidence>
<feature type="domain" description="DUS-like FMN-binding" evidence="13">
    <location>
        <begin position="27"/>
        <end position="328"/>
    </location>
</feature>
<dbReference type="SUPFAM" id="SSF51395">
    <property type="entry name" value="FMN-linked oxidoreductases"/>
    <property type="match status" value="1"/>
</dbReference>
<evidence type="ECO:0000256" key="11">
    <source>
        <dbReference type="PIRSR" id="PIRSR006621-1"/>
    </source>
</evidence>
<dbReference type="NCBIfam" id="NF008774">
    <property type="entry name" value="PRK11815.1"/>
    <property type="match status" value="1"/>
</dbReference>
<comment type="catalytic activity">
    <reaction evidence="9">
        <text>5,6-dihydrouridine(20) in tRNA + NADP(+) = uridine(20) in tRNA + NADPH + H(+)</text>
        <dbReference type="Rhea" id="RHEA:53336"/>
        <dbReference type="Rhea" id="RHEA-COMP:13533"/>
        <dbReference type="Rhea" id="RHEA-COMP:13534"/>
        <dbReference type="ChEBI" id="CHEBI:15378"/>
        <dbReference type="ChEBI" id="CHEBI:57783"/>
        <dbReference type="ChEBI" id="CHEBI:58349"/>
        <dbReference type="ChEBI" id="CHEBI:65315"/>
        <dbReference type="ChEBI" id="CHEBI:74443"/>
        <dbReference type="EC" id="1.3.1.91"/>
    </reaction>
</comment>
<comment type="function">
    <text evidence="9">Catalyzes the synthesis of 5,6-dihydrouridine (D), a modified base found in the D-loop of most tRNAs, via the reduction of the C5-C6 double bond in target uridines. Specifically modifies U20 and U20a in tRNAs.</text>
</comment>
<keyword evidence="5 9" id="KW-0819">tRNA processing</keyword>
<keyword evidence="6 9" id="KW-0521">NADP</keyword>
<feature type="binding site" evidence="9 12">
    <location>
        <position position="151"/>
    </location>
    <ligand>
        <name>FMN</name>
        <dbReference type="ChEBI" id="CHEBI:58210"/>
    </ligand>
</feature>
<evidence type="ECO:0000256" key="5">
    <source>
        <dbReference type="ARBA" id="ARBA00022694"/>
    </source>
</evidence>
<keyword evidence="7 9" id="KW-0694">RNA-binding</keyword>
<feature type="binding site" evidence="9 12">
    <location>
        <begin position="245"/>
        <end position="246"/>
    </location>
    <ligand>
        <name>FMN</name>
        <dbReference type="ChEBI" id="CHEBI:58210"/>
    </ligand>
</feature>
<comment type="similarity">
    <text evidence="9">Belongs to the Dus family. DusA subfamily.</text>
</comment>
<feature type="site" description="Interacts with tRNA" evidence="9">
    <location>
        <position position="198"/>
    </location>
</feature>
<evidence type="ECO:0000313" key="14">
    <source>
        <dbReference type="EMBL" id="PTL86248.1"/>
    </source>
</evidence>
<keyword evidence="12" id="KW-0547">Nucleotide-binding</keyword>
<dbReference type="InterPro" id="IPR013785">
    <property type="entry name" value="Aldolase_TIM"/>
</dbReference>
<evidence type="ECO:0000256" key="8">
    <source>
        <dbReference type="ARBA" id="ARBA00023002"/>
    </source>
</evidence>
<comment type="caution">
    <text evidence="9">Lacks conserved residue(s) required for the propagation of feature annotation.</text>
</comment>
<dbReference type="PANTHER" id="PTHR42907:SF1">
    <property type="entry name" value="FMN-LINKED OXIDOREDUCTASES SUPERFAMILY PROTEIN"/>
    <property type="match status" value="1"/>
</dbReference>
<keyword evidence="3 9" id="KW-0285">Flavoprotein</keyword>
<feature type="site" description="Interacts with tRNA" evidence="9">
    <location>
        <position position="109"/>
    </location>
</feature>
<feature type="binding site" evidence="9 12">
    <location>
        <begin position="223"/>
        <end position="225"/>
    </location>
    <ligand>
        <name>FMN</name>
        <dbReference type="ChEBI" id="CHEBI:58210"/>
    </ligand>
</feature>